<evidence type="ECO:0008006" key="3">
    <source>
        <dbReference type="Google" id="ProtNLM"/>
    </source>
</evidence>
<gene>
    <name evidence="1" type="ORF">QQF64_016015</name>
</gene>
<name>A0ABR3LNZ8_9TELE</name>
<organism evidence="1 2">
    <name type="scientific">Cirrhinus molitorella</name>
    <name type="common">mud carp</name>
    <dbReference type="NCBI Taxonomy" id="172907"/>
    <lineage>
        <taxon>Eukaryota</taxon>
        <taxon>Metazoa</taxon>
        <taxon>Chordata</taxon>
        <taxon>Craniata</taxon>
        <taxon>Vertebrata</taxon>
        <taxon>Euteleostomi</taxon>
        <taxon>Actinopterygii</taxon>
        <taxon>Neopterygii</taxon>
        <taxon>Teleostei</taxon>
        <taxon>Ostariophysi</taxon>
        <taxon>Cypriniformes</taxon>
        <taxon>Cyprinidae</taxon>
        <taxon>Labeoninae</taxon>
        <taxon>Labeonini</taxon>
        <taxon>Cirrhinus</taxon>
    </lineage>
</organism>
<evidence type="ECO:0000313" key="2">
    <source>
        <dbReference type="Proteomes" id="UP001558613"/>
    </source>
</evidence>
<dbReference type="Proteomes" id="UP001558613">
    <property type="component" value="Unassembled WGS sequence"/>
</dbReference>
<evidence type="ECO:0000313" key="1">
    <source>
        <dbReference type="EMBL" id="KAL1253786.1"/>
    </source>
</evidence>
<accession>A0ABR3LNZ8</accession>
<proteinExistence type="predicted"/>
<reference evidence="1 2" key="1">
    <citation type="submission" date="2023-09" db="EMBL/GenBank/DDBJ databases">
        <authorList>
            <person name="Wang M."/>
        </authorList>
    </citation>
    <scope>NUCLEOTIDE SEQUENCE [LARGE SCALE GENOMIC DNA]</scope>
    <source>
        <strain evidence="1">GT-2023</strain>
        <tissue evidence="1">Liver</tissue>
    </source>
</reference>
<comment type="caution">
    <text evidence="1">The sequence shown here is derived from an EMBL/GenBank/DDBJ whole genome shotgun (WGS) entry which is preliminary data.</text>
</comment>
<keyword evidence="2" id="KW-1185">Reference proteome</keyword>
<sequence length="70" mass="8210">MFNCELLWRRKGYVFYLDEGESVRHDQRVRDVQPHSISVFARALRRRSTSTLPTVCCHVGAVVRTRGYIN</sequence>
<dbReference type="EMBL" id="JAYMGO010000020">
    <property type="protein sequence ID" value="KAL1253786.1"/>
    <property type="molecule type" value="Genomic_DNA"/>
</dbReference>
<protein>
    <recommendedName>
        <fullName evidence="3">MHC class I antigen</fullName>
    </recommendedName>
</protein>